<accession>A0AAN0K6N7</accession>
<dbReference type="InterPro" id="IPR055558">
    <property type="entry name" value="DUF7134"/>
</dbReference>
<name>A0AAN0K6N7_9ACTN</name>
<dbReference type="GO" id="GO:0000155">
    <property type="term" value="F:phosphorelay sensor kinase activity"/>
    <property type="evidence" value="ECO:0007669"/>
    <property type="project" value="InterPro"/>
</dbReference>
<feature type="domain" description="Histidine kinase/HSP90-like ATPase" evidence="11">
    <location>
        <begin position="326"/>
        <end position="421"/>
    </location>
</feature>
<evidence type="ECO:0000256" key="7">
    <source>
        <dbReference type="ARBA" id="ARBA00022840"/>
    </source>
</evidence>
<dbReference type="Gene3D" id="3.30.565.10">
    <property type="entry name" value="Histidine kinase-like ATPase, C-terminal domain"/>
    <property type="match status" value="1"/>
</dbReference>
<gene>
    <name evidence="14" type="ORF">brsh051_13380</name>
</gene>
<keyword evidence="7" id="KW-0067">ATP-binding</keyword>
<evidence type="ECO:0000256" key="1">
    <source>
        <dbReference type="ARBA" id="ARBA00000085"/>
    </source>
</evidence>
<dbReference type="CDD" id="cd16917">
    <property type="entry name" value="HATPase_UhpB-NarQ-NarX-like"/>
    <property type="match status" value="1"/>
</dbReference>
<dbReference type="Proteomes" id="UP001431656">
    <property type="component" value="Chromosome"/>
</dbReference>
<feature type="transmembrane region" description="Helical" evidence="10">
    <location>
        <begin position="123"/>
        <end position="141"/>
    </location>
</feature>
<dbReference type="AlphaFoldDB" id="A0AAN0K6N7"/>
<keyword evidence="8" id="KW-0902">Two-component regulatory system</keyword>
<evidence type="ECO:0000256" key="5">
    <source>
        <dbReference type="ARBA" id="ARBA00022741"/>
    </source>
</evidence>
<keyword evidence="3" id="KW-0597">Phosphoprotein</keyword>
<reference evidence="14" key="1">
    <citation type="journal article" date="2024" name="Int. J. Syst. Evol. Microbiol.">
        <title>Brooklawnia propionicigenes sp. nov., a facultatively anaerobic, propionate-producing bacterium isolated from a methanogenic reactor treating waste from cattle farms.</title>
        <authorList>
            <person name="Akita Y."/>
            <person name="Ueki A."/>
            <person name="Tonouchi A."/>
            <person name="Sugawara Y."/>
            <person name="Honma S."/>
            <person name="Kaku N."/>
            <person name="Ueki K."/>
        </authorList>
    </citation>
    <scope>NUCLEOTIDE SEQUENCE</scope>
    <source>
        <strain evidence="14">SH051</strain>
    </source>
</reference>
<evidence type="ECO:0000259" key="11">
    <source>
        <dbReference type="Pfam" id="PF02518"/>
    </source>
</evidence>
<keyword evidence="10" id="KW-0472">Membrane</keyword>
<feature type="transmembrane region" description="Helical" evidence="10">
    <location>
        <begin position="153"/>
        <end position="174"/>
    </location>
</feature>
<keyword evidence="5" id="KW-0547">Nucleotide-binding</keyword>
<dbReference type="SUPFAM" id="SSF55874">
    <property type="entry name" value="ATPase domain of HSP90 chaperone/DNA topoisomerase II/histidine kinase"/>
    <property type="match status" value="1"/>
</dbReference>
<feature type="transmembrane region" description="Helical" evidence="10">
    <location>
        <begin position="55"/>
        <end position="72"/>
    </location>
</feature>
<dbReference type="Pfam" id="PF07730">
    <property type="entry name" value="HisKA_3"/>
    <property type="match status" value="1"/>
</dbReference>
<keyword evidence="6 14" id="KW-0418">Kinase</keyword>
<dbReference type="InterPro" id="IPR003594">
    <property type="entry name" value="HATPase_dom"/>
</dbReference>
<evidence type="ECO:0000256" key="8">
    <source>
        <dbReference type="ARBA" id="ARBA00023012"/>
    </source>
</evidence>
<dbReference type="KEGG" id="broo:brsh051_13380"/>
<dbReference type="EC" id="2.7.13.3" evidence="2"/>
<dbReference type="InterPro" id="IPR011712">
    <property type="entry name" value="Sig_transdc_His_kin_sub3_dim/P"/>
</dbReference>
<evidence type="ECO:0000256" key="4">
    <source>
        <dbReference type="ARBA" id="ARBA00022679"/>
    </source>
</evidence>
<evidence type="ECO:0000256" key="9">
    <source>
        <dbReference type="SAM" id="MobiDB-lite"/>
    </source>
</evidence>
<evidence type="ECO:0000256" key="2">
    <source>
        <dbReference type="ARBA" id="ARBA00012438"/>
    </source>
</evidence>
<dbReference type="Pfam" id="PF02518">
    <property type="entry name" value="HATPase_c"/>
    <property type="match status" value="1"/>
</dbReference>
<dbReference type="RefSeq" id="WP_286268365.1">
    <property type="nucleotide sequence ID" value="NZ_AP028056.1"/>
</dbReference>
<keyword evidence="4" id="KW-0808">Transferase</keyword>
<evidence type="ECO:0000259" key="12">
    <source>
        <dbReference type="Pfam" id="PF07730"/>
    </source>
</evidence>
<evidence type="ECO:0000313" key="14">
    <source>
        <dbReference type="EMBL" id="BEH02057.1"/>
    </source>
</evidence>
<evidence type="ECO:0000256" key="3">
    <source>
        <dbReference type="ARBA" id="ARBA00022553"/>
    </source>
</evidence>
<protein>
    <recommendedName>
        <fullName evidence="2">histidine kinase</fullName>
        <ecNumber evidence="2">2.7.13.3</ecNumber>
    </recommendedName>
</protein>
<proteinExistence type="predicted"/>
<dbReference type="PANTHER" id="PTHR24421">
    <property type="entry name" value="NITRATE/NITRITE SENSOR PROTEIN NARX-RELATED"/>
    <property type="match status" value="1"/>
</dbReference>
<dbReference type="GO" id="GO:0016020">
    <property type="term" value="C:membrane"/>
    <property type="evidence" value="ECO:0007669"/>
    <property type="project" value="InterPro"/>
</dbReference>
<dbReference type="Gene3D" id="1.20.5.1930">
    <property type="match status" value="1"/>
</dbReference>
<dbReference type="GO" id="GO:0046983">
    <property type="term" value="F:protein dimerization activity"/>
    <property type="evidence" value="ECO:0007669"/>
    <property type="project" value="InterPro"/>
</dbReference>
<dbReference type="EMBL" id="AP028056">
    <property type="protein sequence ID" value="BEH02057.1"/>
    <property type="molecule type" value="Genomic_DNA"/>
</dbReference>
<feature type="compositionally biased region" description="Basic and acidic residues" evidence="9">
    <location>
        <begin position="428"/>
        <end position="437"/>
    </location>
</feature>
<dbReference type="GO" id="GO:0005524">
    <property type="term" value="F:ATP binding"/>
    <property type="evidence" value="ECO:0007669"/>
    <property type="project" value="UniProtKB-KW"/>
</dbReference>
<evidence type="ECO:0000313" key="15">
    <source>
        <dbReference type="Proteomes" id="UP001431656"/>
    </source>
</evidence>
<comment type="catalytic activity">
    <reaction evidence="1">
        <text>ATP + protein L-histidine = ADP + protein N-phospho-L-histidine.</text>
        <dbReference type="EC" id="2.7.13.3"/>
    </reaction>
</comment>
<feature type="region of interest" description="Disordered" evidence="9">
    <location>
        <begin position="423"/>
        <end position="445"/>
    </location>
</feature>
<feature type="domain" description="DUF7134" evidence="13">
    <location>
        <begin position="23"/>
        <end position="175"/>
    </location>
</feature>
<evidence type="ECO:0000259" key="13">
    <source>
        <dbReference type="Pfam" id="PF23539"/>
    </source>
</evidence>
<organism evidence="14 15">
    <name type="scientific">Brooklawnia propionicigenes</name>
    <dbReference type="NCBI Taxonomy" id="3041175"/>
    <lineage>
        <taxon>Bacteria</taxon>
        <taxon>Bacillati</taxon>
        <taxon>Actinomycetota</taxon>
        <taxon>Actinomycetes</taxon>
        <taxon>Propionibacteriales</taxon>
        <taxon>Propionibacteriaceae</taxon>
        <taxon>Brooklawnia</taxon>
    </lineage>
</organism>
<keyword evidence="10" id="KW-0812">Transmembrane</keyword>
<keyword evidence="15" id="KW-1185">Reference proteome</keyword>
<dbReference type="PANTHER" id="PTHR24421:SF10">
    <property type="entry name" value="NITRATE_NITRITE SENSOR PROTEIN NARQ"/>
    <property type="match status" value="1"/>
</dbReference>
<feature type="transmembrane region" description="Helical" evidence="10">
    <location>
        <begin position="25"/>
        <end position="43"/>
    </location>
</feature>
<evidence type="ECO:0000256" key="6">
    <source>
        <dbReference type="ARBA" id="ARBA00022777"/>
    </source>
</evidence>
<dbReference type="InterPro" id="IPR036890">
    <property type="entry name" value="HATPase_C_sf"/>
</dbReference>
<keyword evidence="10" id="KW-1133">Transmembrane helix</keyword>
<feature type="domain" description="Signal transduction histidine kinase subgroup 3 dimerisation and phosphoacceptor" evidence="12">
    <location>
        <begin position="214"/>
        <end position="278"/>
    </location>
</feature>
<feature type="transmembrane region" description="Helical" evidence="10">
    <location>
        <begin position="78"/>
        <end position="103"/>
    </location>
</feature>
<dbReference type="InterPro" id="IPR050482">
    <property type="entry name" value="Sensor_HK_TwoCompSys"/>
</dbReference>
<sequence length="445" mass="47593">MQSDPTDDAAMALEDGPVDAPRSSIWRIDLAVAIILTGCTAFWGDLVGTGLRSHYYLASVLTSIAIVLPLALRRTHPLIMTALISAGGLAQLFLVPAPTWALIAVPIASYSVARWVDGHESRLIVLAGGLGSILGPVRWSVDDPIGSMSPELLPILAPLIALCLAWTITPYLLGRRDRETAVARQERELAARERYESELVKRDQQTRMIEARVRTDIARELHDVVAHSLSVMIVQADGGKALARKRPEAAIEALETISETGREALGEMRRIVGVLRADPDDPRPADFQPAPGLSDIPAMVAKAGERVQFSVTGTQPTVSAALGVTAYRIVQEGLTNFLKHAGPASQATVALIYQPTTISIEVANDAPGPDTPVNGDPPISVQGSGFGLQGMQERVTAMGGKLTAKPTRSGGWVVRAILPLTRRAGAKAPRDGEEWTKHQQNGEPT</sequence>
<evidence type="ECO:0000256" key="10">
    <source>
        <dbReference type="SAM" id="Phobius"/>
    </source>
</evidence>
<dbReference type="Pfam" id="PF23539">
    <property type="entry name" value="DUF7134"/>
    <property type="match status" value="1"/>
</dbReference>